<sequence length="234" mass="27723">MDKKYWLLGLLFLITTSLFSQVKSSVSNLFDKVEQYYGVEKDFCYSSHYKLFQNTSSNIVVDEYDGQTIKKGKTIYQKINATESISFEDYIVTVSKKDKTIAVVKATSKKSPMALKSLLKMCNKEKVIENKKYWICELSSDKQHQKQFQKISIYINKKDYSLYKEIFYTNGIQEIEKNKKKSVLKNPRFEIFYKNNILSYKDKSDLLRKEYYFSIKNKKIIPASRFKKYKLITL</sequence>
<protein>
    <submittedName>
        <fullName evidence="1">Uncharacterized protein</fullName>
    </submittedName>
</protein>
<proteinExistence type="predicted"/>
<reference evidence="2" key="1">
    <citation type="submission" date="2019-01" db="EMBL/GenBank/DDBJ databases">
        <title>Cytophagaceae bacterium strain CAR-16.</title>
        <authorList>
            <person name="Chen W.-M."/>
        </authorList>
    </citation>
    <scope>NUCLEOTIDE SEQUENCE [LARGE SCALE GENOMIC DNA]</scope>
    <source>
        <strain evidence="2">LLJ-11</strain>
    </source>
</reference>
<comment type="caution">
    <text evidence="1">The sequence shown here is derived from an EMBL/GenBank/DDBJ whole genome shotgun (WGS) entry which is preliminary data.</text>
</comment>
<gene>
    <name evidence="1" type="ORF">EQG63_04740</name>
</gene>
<dbReference type="AlphaFoldDB" id="A0A4Q1K9G4"/>
<organism evidence="1 2">
    <name type="scientific">Flavobacterium amnicola</name>
    <dbReference type="NCBI Taxonomy" id="2506422"/>
    <lineage>
        <taxon>Bacteria</taxon>
        <taxon>Pseudomonadati</taxon>
        <taxon>Bacteroidota</taxon>
        <taxon>Flavobacteriia</taxon>
        <taxon>Flavobacteriales</taxon>
        <taxon>Flavobacteriaceae</taxon>
        <taxon>Flavobacterium</taxon>
    </lineage>
</organism>
<dbReference type="RefSeq" id="WP_129434941.1">
    <property type="nucleotide sequence ID" value="NZ_SBKO01000001.1"/>
</dbReference>
<name>A0A4Q1K9G4_9FLAO</name>
<evidence type="ECO:0000313" key="1">
    <source>
        <dbReference type="EMBL" id="RXR21249.1"/>
    </source>
</evidence>
<accession>A0A4Q1K9G4</accession>
<dbReference type="EMBL" id="SBKO01000001">
    <property type="protein sequence ID" value="RXR21249.1"/>
    <property type="molecule type" value="Genomic_DNA"/>
</dbReference>
<dbReference type="OrthoDB" id="1368457at2"/>
<evidence type="ECO:0000313" key="2">
    <source>
        <dbReference type="Proteomes" id="UP000290283"/>
    </source>
</evidence>
<keyword evidence="2" id="KW-1185">Reference proteome</keyword>
<dbReference type="Proteomes" id="UP000290283">
    <property type="component" value="Unassembled WGS sequence"/>
</dbReference>